<protein>
    <submittedName>
        <fullName evidence="1">Uncharacterized protein</fullName>
    </submittedName>
</protein>
<dbReference type="Gene3D" id="3.40.50.300">
    <property type="entry name" value="P-loop containing nucleotide triphosphate hydrolases"/>
    <property type="match status" value="1"/>
</dbReference>
<dbReference type="GeneID" id="5026815"/>
<dbReference type="OrthoDB" id="9989112at2759"/>
<dbReference type="PANTHER" id="PTHR47979">
    <property type="entry name" value="DRAB11-RELATED"/>
    <property type="match status" value="1"/>
</dbReference>
<dbReference type="SMART" id="SM00173">
    <property type="entry name" value="RAS"/>
    <property type="match status" value="1"/>
</dbReference>
<dbReference type="HOGENOM" id="CLU_1647011_0_0_1"/>
<dbReference type="InParanoid" id="A0CS66"/>
<dbReference type="Pfam" id="PF00071">
    <property type="entry name" value="Ras"/>
    <property type="match status" value="1"/>
</dbReference>
<dbReference type="InterPro" id="IPR027417">
    <property type="entry name" value="P-loop_NTPase"/>
</dbReference>
<dbReference type="InterPro" id="IPR050209">
    <property type="entry name" value="Rab_GTPases_membrane_traffic"/>
</dbReference>
<name>A0CS66_PARTE</name>
<dbReference type="KEGG" id="ptm:GSPATT00009905001"/>
<evidence type="ECO:0000313" key="1">
    <source>
        <dbReference type="EMBL" id="CAK73633.1"/>
    </source>
</evidence>
<dbReference type="CDD" id="cd00154">
    <property type="entry name" value="Rab"/>
    <property type="match status" value="1"/>
</dbReference>
<gene>
    <name evidence="1" type="ORF">GSPATT00009905001</name>
</gene>
<dbReference type="EMBL" id="CT868163">
    <property type="protein sequence ID" value="CAK73633.1"/>
    <property type="molecule type" value="Genomic_DNA"/>
</dbReference>
<reference evidence="1 2" key="1">
    <citation type="journal article" date="2006" name="Nature">
        <title>Global trends of whole-genome duplications revealed by the ciliate Paramecium tetraurelia.</title>
        <authorList>
            <consortium name="Genoscope"/>
            <person name="Aury J.-M."/>
            <person name="Jaillon O."/>
            <person name="Duret L."/>
            <person name="Noel B."/>
            <person name="Jubin C."/>
            <person name="Porcel B.M."/>
            <person name="Segurens B."/>
            <person name="Daubin V."/>
            <person name="Anthouard V."/>
            <person name="Aiach N."/>
            <person name="Arnaiz O."/>
            <person name="Billaut A."/>
            <person name="Beisson J."/>
            <person name="Blanc I."/>
            <person name="Bouhouche K."/>
            <person name="Camara F."/>
            <person name="Duharcourt S."/>
            <person name="Guigo R."/>
            <person name="Gogendeau D."/>
            <person name="Katinka M."/>
            <person name="Keller A.-M."/>
            <person name="Kissmehl R."/>
            <person name="Klotz C."/>
            <person name="Koll F."/>
            <person name="Le Moue A."/>
            <person name="Lepere C."/>
            <person name="Malinsky S."/>
            <person name="Nowacki M."/>
            <person name="Nowak J.K."/>
            <person name="Plattner H."/>
            <person name="Poulain J."/>
            <person name="Ruiz F."/>
            <person name="Serrano V."/>
            <person name="Zagulski M."/>
            <person name="Dessen P."/>
            <person name="Betermier M."/>
            <person name="Weissenbach J."/>
            <person name="Scarpelli C."/>
            <person name="Schachter V."/>
            <person name="Sperling L."/>
            <person name="Meyer E."/>
            <person name="Cohen J."/>
            <person name="Wincker P."/>
        </authorList>
    </citation>
    <scope>NUCLEOTIDE SEQUENCE [LARGE SCALE GENOMIC DNA]</scope>
    <source>
        <strain evidence="1 2">Stock d4-2</strain>
    </source>
</reference>
<dbReference type="PROSITE" id="PS51419">
    <property type="entry name" value="RAB"/>
    <property type="match status" value="1"/>
</dbReference>
<dbReference type="GO" id="GO:0005768">
    <property type="term" value="C:endosome"/>
    <property type="evidence" value="ECO:0000318"/>
    <property type="project" value="GO_Central"/>
</dbReference>
<dbReference type="AlphaFoldDB" id="A0CS66"/>
<dbReference type="GO" id="GO:0005525">
    <property type="term" value="F:GTP binding"/>
    <property type="evidence" value="ECO:0000318"/>
    <property type="project" value="GO_Central"/>
</dbReference>
<evidence type="ECO:0000313" key="2">
    <source>
        <dbReference type="Proteomes" id="UP000000600"/>
    </source>
</evidence>
<dbReference type="GO" id="GO:0030100">
    <property type="term" value="P:regulation of endocytosis"/>
    <property type="evidence" value="ECO:0000318"/>
    <property type="project" value="GO_Central"/>
</dbReference>
<dbReference type="RefSeq" id="XP_001441030.1">
    <property type="nucleotide sequence ID" value="XM_001440993.1"/>
</dbReference>
<dbReference type="eggNOG" id="KOG0097">
    <property type="taxonomic scope" value="Eukaryota"/>
</dbReference>
<dbReference type="SMART" id="SM00175">
    <property type="entry name" value="RAB"/>
    <property type="match status" value="1"/>
</dbReference>
<sequence>MATVVKQVSYIITFMEHVIYRIKQEISNVKQTLGVEFSSKIMQINQKKIRMQMWDTAGQERIQSIDIRDLFQVLDITEYAYRKQFSTASFEALPEWIKYARDYSKPSVQIIIIGNKADLDKERTISQQSAKQFCLENEVQYIETSAIEFWICSNKDSMIPI</sequence>
<dbReference type="GO" id="GO:0016192">
    <property type="term" value="P:vesicle-mediated transport"/>
    <property type="evidence" value="ECO:0000318"/>
    <property type="project" value="GO_Central"/>
</dbReference>
<proteinExistence type="predicted"/>
<dbReference type="GO" id="GO:0003924">
    <property type="term" value="F:GTPase activity"/>
    <property type="evidence" value="ECO:0000318"/>
    <property type="project" value="GO_Central"/>
</dbReference>
<organism evidence="1 2">
    <name type="scientific">Paramecium tetraurelia</name>
    <dbReference type="NCBI Taxonomy" id="5888"/>
    <lineage>
        <taxon>Eukaryota</taxon>
        <taxon>Sar</taxon>
        <taxon>Alveolata</taxon>
        <taxon>Ciliophora</taxon>
        <taxon>Intramacronucleata</taxon>
        <taxon>Oligohymenophorea</taxon>
        <taxon>Peniculida</taxon>
        <taxon>Parameciidae</taxon>
        <taxon>Paramecium</taxon>
    </lineage>
</organism>
<dbReference type="Proteomes" id="UP000000600">
    <property type="component" value="Unassembled WGS sequence"/>
</dbReference>
<dbReference type="STRING" id="5888.A0CS66"/>
<dbReference type="OMA" id="WIKYARD"/>
<keyword evidence="2" id="KW-1185">Reference proteome</keyword>
<dbReference type="InterPro" id="IPR001806">
    <property type="entry name" value="Small_GTPase"/>
</dbReference>
<dbReference type="SUPFAM" id="SSF52540">
    <property type="entry name" value="P-loop containing nucleoside triphosphate hydrolases"/>
    <property type="match status" value="1"/>
</dbReference>
<dbReference type="PRINTS" id="PR00449">
    <property type="entry name" value="RASTRNSFRMNG"/>
</dbReference>
<accession>A0CS66</accession>